<keyword evidence="3" id="KW-1185">Reference proteome</keyword>
<dbReference type="Pfam" id="PF04972">
    <property type="entry name" value="BON"/>
    <property type="match status" value="1"/>
</dbReference>
<dbReference type="PROSITE" id="PS50914">
    <property type="entry name" value="BON"/>
    <property type="match status" value="1"/>
</dbReference>
<dbReference type="eggNOG" id="COG2823">
    <property type="taxonomic scope" value="Bacteria"/>
</dbReference>
<protein>
    <submittedName>
        <fullName evidence="2">Transport-associated</fullName>
    </submittedName>
</protein>
<proteinExistence type="predicted"/>
<organism evidence="2 3">
    <name type="scientific">Pirellula staleyi (strain ATCC 27377 / DSM 6068 / ICPB 4128)</name>
    <name type="common">Pirella staleyi</name>
    <dbReference type="NCBI Taxonomy" id="530564"/>
    <lineage>
        <taxon>Bacteria</taxon>
        <taxon>Pseudomonadati</taxon>
        <taxon>Planctomycetota</taxon>
        <taxon>Planctomycetia</taxon>
        <taxon>Pirellulales</taxon>
        <taxon>Pirellulaceae</taxon>
        <taxon>Pirellula</taxon>
    </lineage>
</organism>
<sequence length="101" mass="11358">MISLPTQLASPADQFLQQRVAQTLHQKQLTFACRLEIEAHRGVITLRGQVPSFHQRQLLYSYSRRVPGVTQVIDLLEVDPPFSGKLRSRVSSVVIDEASSD</sequence>
<evidence type="ECO:0000259" key="1">
    <source>
        <dbReference type="PROSITE" id="PS50914"/>
    </source>
</evidence>
<gene>
    <name evidence="2" type="ordered locus">Psta_0605</name>
</gene>
<dbReference type="Proteomes" id="UP000001887">
    <property type="component" value="Chromosome"/>
</dbReference>
<evidence type="ECO:0000313" key="3">
    <source>
        <dbReference type="Proteomes" id="UP000001887"/>
    </source>
</evidence>
<evidence type="ECO:0000313" key="2">
    <source>
        <dbReference type="EMBL" id="ADB15292.1"/>
    </source>
</evidence>
<feature type="domain" description="BON" evidence="1">
    <location>
        <begin position="12"/>
        <end position="80"/>
    </location>
</feature>
<dbReference type="InterPro" id="IPR007055">
    <property type="entry name" value="BON_dom"/>
</dbReference>
<dbReference type="EMBL" id="CP001848">
    <property type="protein sequence ID" value="ADB15292.1"/>
    <property type="molecule type" value="Genomic_DNA"/>
</dbReference>
<dbReference type="KEGG" id="psl:Psta_0605"/>
<dbReference type="STRING" id="530564.Psta_0605"/>
<dbReference type="AlphaFoldDB" id="D2R4E4"/>
<dbReference type="Gene3D" id="3.30.1340.30">
    <property type="match status" value="1"/>
</dbReference>
<name>D2R4E4_PIRSD</name>
<reference evidence="2 3" key="1">
    <citation type="journal article" date="2009" name="Stand. Genomic Sci.">
        <title>Complete genome sequence of Pirellula staleyi type strain (ATCC 27377).</title>
        <authorList>
            <person name="Clum A."/>
            <person name="Tindall B.J."/>
            <person name="Sikorski J."/>
            <person name="Ivanova N."/>
            <person name="Mavrommatis K."/>
            <person name="Lucas S."/>
            <person name="Glavina del Rio T."/>
            <person name="Nolan M."/>
            <person name="Chen F."/>
            <person name="Tice H."/>
            <person name="Pitluck S."/>
            <person name="Cheng J.F."/>
            <person name="Chertkov O."/>
            <person name="Brettin T."/>
            <person name="Han C."/>
            <person name="Detter J.C."/>
            <person name="Kuske C."/>
            <person name="Bruce D."/>
            <person name="Goodwin L."/>
            <person name="Ovchinikova G."/>
            <person name="Pati A."/>
            <person name="Mikhailova N."/>
            <person name="Chen A."/>
            <person name="Palaniappan K."/>
            <person name="Land M."/>
            <person name="Hauser L."/>
            <person name="Chang Y.J."/>
            <person name="Jeffries C.D."/>
            <person name="Chain P."/>
            <person name="Rohde M."/>
            <person name="Goker M."/>
            <person name="Bristow J."/>
            <person name="Eisen J.A."/>
            <person name="Markowitz V."/>
            <person name="Hugenholtz P."/>
            <person name="Kyrpides N.C."/>
            <person name="Klenk H.P."/>
            <person name="Lapidus A."/>
        </authorList>
    </citation>
    <scope>NUCLEOTIDE SEQUENCE [LARGE SCALE GENOMIC DNA]</scope>
    <source>
        <strain evidence="3">ATCC 27377 / DSM 6068 / ICPB 4128</strain>
    </source>
</reference>
<accession>D2R4E4</accession>
<dbReference type="OrthoDB" id="870892at2"/>
<dbReference type="HOGENOM" id="CLU_2288941_0_0_0"/>